<dbReference type="RefSeq" id="WP_062969566.1">
    <property type="nucleotide sequence ID" value="NZ_JAAXOS010000007.1"/>
</dbReference>
<dbReference type="Proteomes" id="UP000540698">
    <property type="component" value="Unassembled WGS sequence"/>
</dbReference>
<sequence length="164" mass="17493">MAASQSRAATTTPARVADEPFQEHAVDDECVLSGAEISALAEVSLGDGHDTKTKRDDGSYGRSCTYYLTAGGILSFTASIKVMRPQQGSVTEATIARLKSPTTRELPGIGRSVLIEAKADYPQAWVLTDRFVVRVFLVGSNLSAPPTDQRWAVAARLVVAKLPA</sequence>
<dbReference type="EMBL" id="JAAXOS010000007">
    <property type="protein sequence ID" value="NKY27912.1"/>
    <property type="molecule type" value="Genomic_DNA"/>
</dbReference>
<evidence type="ECO:0000256" key="1">
    <source>
        <dbReference type="SAM" id="MobiDB-lite"/>
    </source>
</evidence>
<keyword evidence="3" id="KW-1185">Reference proteome</keyword>
<protein>
    <recommendedName>
        <fullName evidence="4">DUF3558 domain-containing protein</fullName>
    </recommendedName>
</protein>
<evidence type="ECO:0008006" key="4">
    <source>
        <dbReference type="Google" id="ProtNLM"/>
    </source>
</evidence>
<accession>A0A7X6L534</accession>
<comment type="caution">
    <text evidence="2">The sequence shown here is derived from an EMBL/GenBank/DDBJ whole genome shotgun (WGS) entry which is preliminary data.</text>
</comment>
<evidence type="ECO:0000313" key="3">
    <source>
        <dbReference type="Proteomes" id="UP000540698"/>
    </source>
</evidence>
<gene>
    <name evidence="2" type="ORF">HGB38_17010</name>
</gene>
<evidence type="ECO:0000313" key="2">
    <source>
        <dbReference type="EMBL" id="NKY27912.1"/>
    </source>
</evidence>
<reference evidence="2 3" key="1">
    <citation type="submission" date="2020-04" db="EMBL/GenBank/DDBJ databases">
        <title>MicrobeNet Type strains.</title>
        <authorList>
            <person name="Nicholson A.C."/>
        </authorList>
    </citation>
    <scope>NUCLEOTIDE SEQUENCE [LARGE SCALE GENOMIC DNA]</scope>
    <source>
        <strain evidence="2 3">DSM 44956</strain>
    </source>
</reference>
<dbReference type="AlphaFoldDB" id="A0A7X6L534"/>
<organism evidence="2 3">
    <name type="scientific">Nocardia gamkensis</name>
    <dbReference type="NCBI Taxonomy" id="352869"/>
    <lineage>
        <taxon>Bacteria</taxon>
        <taxon>Bacillati</taxon>
        <taxon>Actinomycetota</taxon>
        <taxon>Actinomycetes</taxon>
        <taxon>Mycobacteriales</taxon>
        <taxon>Nocardiaceae</taxon>
        <taxon>Nocardia</taxon>
    </lineage>
</organism>
<feature type="compositionally biased region" description="Polar residues" evidence="1">
    <location>
        <begin position="1"/>
        <end position="13"/>
    </location>
</feature>
<name>A0A7X6L534_9NOCA</name>
<feature type="region of interest" description="Disordered" evidence="1">
    <location>
        <begin position="1"/>
        <end position="22"/>
    </location>
</feature>
<proteinExistence type="predicted"/>